<evidence type="ECO:0000256" key="3">
    <source>
        <dbReference type="ARBA" id="ARBA00022617"/>
    </source>
</evidence>
<dbReference type="SUPFAM" id="SSF55856">
    <property type="entry name" value="Cytochrome b5-like heme/steroid binding domain"/>
    <property type="match status" value="1"/>
</dbReference>
<keyword evidence="2" id="KW-0964">Secreted</keyword>
<evidence type="ECO:0000256" key="9">
    <source>
        <dbReference type="SAM" id="MobiDB-lite"/>
    </source>
</evidence>
<keyword evidence="5" id="KW-0560">Oxidoreductase</keyword>
<evidence type="ECO:0000256" key="6">
    <source>
        <dbReference type="ARBA" id="ARBA00023004"/>
    </source>
</evidence>
<dbReference type="Pfam" id="PF03351">
    <property type="entry name" value="DOMON"/>
    <property type="match status" value="1"/>
</dbReference>
<evidence type="ECO:0000256" key="5">
    <source>
        <dbReference type="ARBA" id="ARBA00023002"/>
    </source>
</evidence>
<comment type="subcellular location">
    <subcellularLocation>
        <location evidence="1">Secreted</location>
    </subcellularLocation>
</comment>
<keyword evidence="10" id="KW-0472">Membrane</keyword>
<dbReference type="PRINTS" id="PR00457">
    <property type="entry name" value="ANPEROXIDASE"/>
</dbReference>
<dbReference type="InterPro" id="IPR045266">
    <property type="entry name" value="DOH_DOMON"/>
</dbReference>
<protein>
    <submittedName>
        <fullName evidence="14">Uncharacterized protein</fullName>
    </submittedName>
</protein>
<dbReference type="GO" id="GO:0005576">
    <property type="term" value="C:extracellular region"/>
    <property type="evidence" value="ECO:0007669"/>
    <property type="project" value="UniProtKB-SubCell"/>
</dbReference>
<dbReference type="GO" id="GO:0004601">
    <property type="term" value="F:peroxidase activity"/>
    <property type="evidence" value="ECO:0007669"/>
    <property type="project" value="InterPro"/>
</dbReference>
<proteinExistence type="predicted"/>
<evidence type="ECO:0000313" key="14">
    <source>
        <dbReference type="EMBL" id="KAJ3168739.1"/>
    </source>
</evidence>
<evidence type="ECO:0000256" key="1">
    <source>
        <dbReference type="ARBA" id="ARBA00004613"/>
    </source>
</evidence>
<organism evidence="14 15">
    <name type="scientific">Geranomyces variabilis</name>
    <dbReference type="NCBI Taxonomy" id="109894"/>
    <lineage>
        <taxon>Eukaryota</taxon>
        <taxon>Fungi</taxon>
        <taxon>Fungi incertae sedis</taxon>
        <taxon>Chytridiomycota</taxon>
        <taxon>Chytridiomycota incertae sedis</taxon>
        <taxon>Chytridiomycetes</taxon>
        <taxon>Spizellomycetales</taxon>
        <taxon>Powellomycetaceae</taxon>
        <taxon>Geranomyces</taxon>
    </lineage>
</organism>
<evidence type="ECO:0000256" key="2">
    <source>
        <dbReference type="ARBA" id="ARBA00022525"/>
    </source>
</evidence>
<dbReference type="Pfam" id="PF00970">
    <property type="entry name" value="FAD_binding_6"/>
    <property type="match status" value="1"/>
</dbReference>
<evidence type="ECO:0000256" key="11">
    <source>
        <dbReference type="SAM" id="SignalP"/>
    </source>
</evidence>
<keyword evidence="11" id="KW-0732">Signal</keyword>
<evidence type="ECO:0000256" key="8">
    <source>
        <dbReference type="PIRSR" id="PIRSR619791-2"/>
    </source>
</evidence>
<feature type="chain" id="PRO_5042116601" evidence="11">
    <location>
        <begin position="24"/>
        <end position="1520"/>
    </location>
</feature>
<dbReference type="InterPro" id="IPR036400">
    <property type="entry name" value="Cyt_B5-like_heme/steroid_sf"/>
</dbReference>
<dbReference type="PROSITE" id="PS00191">
    <property type="entry name" value="CYTOCHROME_B5_1"/>
    <property type="match status" value="1"/>
</dbReference>
<keyword evidence="10" id="KW-0812">Transmembrane</keyword>
<dbReference type="InterPro" id="IPR019791">
    <property type="entry name" value="Haem_peroxidase_animal"/>
</dbReference>
<dbReference type="GO" id="GO:0020037">
    <property type="term" value="F:heme binding"/>
    <property type="evidence" value="ECO:0007669"/>
    <property type="project" value="InterPro"/>
</dbReference>
<dbReference type="PROSITE" id="PS50836">
    <property type="entry name" value="DOMON"/>
    <property type="match status" value="1"/>
</dbReference>
<dbReference type="PROSITE" id="PS50292">
    <property type="entry name" value="PEROXIDASE_3"/>
    <property type="match status" value="1"/>
</dbReference>
<evidence type="ECO:0000256" key="7">
    <source>
        <dbReference type="ARBA" id="ARBA00023180"/>
    </source>
</evidence>
<feature type="transmembrane region" description="Helical" evidence="10">
    <location>
        <begin position="872"/>
        <end position="891"/>
    </location>
</feature>
<dbReference type="Gene3D" id="3.10.120.10">
    <property type="entry name" value="Cytochrome b5-like heme/steroid binding domain"/>
    <property type="match status" value="1"/>
</dbReference>
<dbReference type="Gene3D" id="1.20.120.1770">
    <property type="match status" value="1"/>
</dbReference>
<evidence type="ECO:0000259" key="13">
    <source>
        <dbReference type="PROSITE" id="PS50836"/>
    </source>
</evidence>
<comment type="caution">
    <text evidence="14">The sequence shown here is derived from an EMBL/GenBank/DDBJ whole genome shotgun (WGS) entry which is preliminary data.</text>
</comment>
<accession>A0AAD5TC21</accession>
<dbReference type="InterPro" id="IPR017938">
    <property type="entry name" value="Riboflavin_synthase-like_b-brl"/>
</dbReference>
<dbReference type="SMART" id="SM01117">
    <property type="entry name" value="Cyt-b5"/>
    <property type="match status" value="1"/>
</dbReference>
<dbReference type="PROSITE" id="PS50255">
    <property type="entry name" value="CYTOCHROME_B5_2"/>
    <property type="match status" value="1"/>
</dbReference>
<feature type="transmembrane region" description="Helical" evidence="10">
    <location>
        <begin position="806"/>
        <end position="828"/>
    </location>
</feature>
<keyword evidence="7" id="KW-0325">Glycoprotein</keyword>
<keyword evidence="6 8" id="KW-0408">Iron</keyword>
<dbReference type="InterPro" id="IPR005018">
    <property type="entry name" value="DOMON_domain"/>
</dbReference>
<feature type="domain" description="Cytochrome b5 heme-binding" evidence="12">
    <location>
        <begin position="948"/>
        <end position="1042"/>
    </location>
</feature>
<keyword evidence="15" id="KW-1185">Reference proteome</keyword>
<feature type="region of interest" description="Disordered" evidence="9">
    <location>
        <begin position="1048"/>
        <end position="1093"/>
    </location>
</feature>
<dbReference type="SMART" id="SM00664">
    <property type="entry name" value="DoH"/>
    <property type="match status" value="1"/>
</dbReference>
<name>A0AAD5TC21_9FUNG</name>
<dbReference type="Pfam" id="PF00175">
    <property type="entry name" value="NAD_binding_1"/>
    <property type="match status" value="1"/>
</dbReference>
<evidence type="ECO:0000259" key="12">
    <source>
        <dbReference type="PROSITE" id="PS50255"/>
    </source>
</evidence>
<feature type="transmembrane region" description="Helical" evidence="10">
    <location>
        <begin position="774"/>
        <end position="794"/>
    </location>
</feature>
<sequence length="1520" mass="165096">MIASAVWSLLPILLVGTCSSVHARCPYGGVKQNSAKLWEVGNAAGCPYGGIRQNSDQQWQVSGANSSFAPNPRPLGKRATVDYLTTQTLDGTHNNLDNPNFDSTNGQYYIRRNHPAMFGTGTTCEPGGQSRPNARTVSSQALAGGPYKYTDQGHTDFLAAWGLCMHLDVTGPMRNSSDTYNIPIPVGDSVFDPVSLGGLSIPLDRAQYARIVTDPINGQPDRLYTNGFSAMIDGSGLYGSGDPLAYDPRSYSNGELTWETHPVLGETPPYDPVAGEFQWVWSSIDLVPHLTVPYLLLFREHNRRARLLKVAYPDWSDEQIYQKARRLVIATIQHISLNFYYPMRLGTAAVAYKGYNSSVNIAIDLAFSNVGFRYGHSAVNSLIQRYDANGQVFTDGPLVLEEVFFQDDTPFLLSDGLESIIRGFATQPEQAVDGHYAPAVRNKLPMEHPYYDLAAIDIQRGREMGMADYSTLRVAYGLPAVTSWDDVCSDEILVGHLKLLYPNMDDVDAYVGAIVEDHASPSTLGPLSSAILSEQLLRLRDGDRFWYENPGVLTTDELLDIKTNGTLGMLVTSNTNITVFPDNPFSVTTPNYVLGAPVTKLSDAASESLTVPGIMKLSWNIDGDQIHFTVETDASGWVGFGFGANMLPADIYLFRHDTAAGTWTCQDSWSKDLEVPQPDTAYGGTLSVTEFATSASLTYVHKMTFSRALNTGDPYDVAITKDAMQMIFATGDTVSPSYHGVMNRQHATVNFYTGSSSLDSDTSGLYRLNVFHGITMYAGFGFIYPFGIYIARYWKDGGSWVFYHQLLMGAVTTEIVFAALLGIIGGFGSIKAPHSILGLILTVLVLIVTLLGRFSGNWDLAFTVKHSRKIRLAHWTLGYTAYSTGLVQGYLGVQDISAGSSVAWLKWLYIPSVLIAPFALLLTAWRNSYVAQKNLASGKNTCKVTGSLPKFDWDEMHDRVENGAKLVVVRSIVYDVAPFILKHPGGAKILASVIGMDATAAFYGKRRKTKAQDSHEAAVPIFHAHSRLAENLLSKLAIAALVHGVGDEDAPPDDDGIKQSNILDPSDLESVSDAPNRRQQAQKHLKAISRDHLDGESYKPKTLTNCNLSERVFQNYEVADRSISSSTASARRTYRISFKLQSGVPAASVSKTGKTGDKAAQAAPATPGTPEVFILPGSCVVLQFITDDGEVVTRQYTPYKSRNKQTLDLYVKMANGLMTNHLQECKSIRIRGPVIHAPEALNPQRKTGCWDAIGMICGGSGLTPMLLLIDYHIRFAPRAPSGVKPATKMALLNINHSEADVFAREDIEALEQKAGGALGVTQLFHHQDRAGTQTGQIGRVSADLVRKVMPFGPGAAETTPLANASTVAGEKISRLQTLQMAAGSEGSRSFSRKRSGSTDGSGGFASMSTSRSGLVQHRASLKQASAAYAELNHSVSSQFIVLPDAPTAASEKRHSPVKKASARGKMLLSSSDTDESSDEFDGSGEKKAMAIFICGPPPMQAALLEILLSLGYDPDCIIIF</sequence>
<evidence type="ECO:0000256" key="4">
    <source>
        <dbReference type="ARBA" id="ARBA00022723"/>
    </source>
</evidence>
<feature type="transmembrane region" description="Helical" evidence="10">
    <location>
        <begin position="834"/>
        <end position="852"/>
    </location>
</feature>
<dbReference type="CDD" id="cd08760">
    <property type="entry name" value="Cyt_b561_FRRS1_like"/>
    <property type="match status" value="1"/>
</dbReference>
<dbReference type="Pfam" id="PF00173">
    <property type="entry name" value="Cyt-b5"/>
    <property type="match status" value="1"/>
</dbReference>
<dbReference type="SUPFAM" id="SSF52343">
    <property type="entry name" value="Ferredoxin reductase-like, C-terminal NADP-linked domain"/>
    <property type="match status" value="1"/>
</dbReference>
<dbReference type="Gene3D" id="1.10.640.10">
    <property type="entry name" value="Haem peroxidase domain superfamily, animal type"/>
    <property type="match status" value="1"/>
</dbReference>
<dbReference type="Gene3D" id="2.40.30.10">
    <property type="entry name" value="Translation factors"/>
    <property type="match status" value="1"/>
</dbReference>
<dbReference type="InterPro" id="IPR037120">
    <property type="entry name" value="Haem_peroxidase_sf_animal"/>
</dbReference>
<feature type="binding site" description="axial binding residue" evidence="8">
    <location>
        <position position="376"/>
    </location>
    <ligand>
        <name>heme b</name>
        <dbReference type="ChEBI" id="CHEBI:60344"/>
    </ligand>
    <ligandPart>
        <name>Fe</name>
        <dbReference type="ChEBI" id="CHEBI:18248"/>
    </ligandPart>
</feature>
<dbReference type="SUPFAM" id="SSF63380">
    <property type="entry name" value="Riboflavin synthase domain-like"/>
    <property type="match status" value="1"/>
</dbReference>
<dbReference type="InterPro" id="IPR001433">
    <property type="entry name" value="OxRdtase_FAD/NAD-bd"/>
</dbReference>
<keyword evidence="3 8" id="KW-0349">Heme</keyword>
<dbReference type="InterPro" id="IPR039261">
    <property type="entry name" value="FNR_nucleotide-bd"/>
</dbReference>
<dbReference type="PANTHER" id="PTHR11475">
    <property type="entry name" value="OXIDASE/PEROXIDASE"/>
    <property type="match status" value="1"/>
</dbReference>
<dbReference type="EMBL" id="JADGJQ010000116">
    <property type="protein sequence ID" value="KAJ3168739.1"/>
    <property type="molecule type" value="Genomic_DNA"/>
</dbReference>
<dbReference type="InterPro" id="IPR008333">
    <property type="entry name" value="Cbr1-like_FAD-bd_dom"/>
</dbReference>
<dbReference type="SUPFAM" id="SSF48113">
    <property type="entry name" value="Heme-dependent peroxidases"/>
    <property type="match status" value="1"/>
</dbReference>
<feature type="region of interest" description="Disordered" evidence="9">
    <location>
        <begin position="1447"/>
        <end position="1482"/>
    </location>
</feature>
<dbReference type="CDD" id="cd09631">
    <property type="entry name" value="DOMON_DOH"/>
    <property type="match status" value="1"/>
</dbReference>
<feature type="region of interest" description="Disordered" evidence="9">
    <location>
        <begin position="1147"/>
        <end position="1167"/>
    </location>
</feature>
<dbReference type="GO" id="GO:0006979">
    <property type="term" value="P:response to oxidative stress"/>
    <property type="evidence" value="ECO:0007669"/>
    <property type="project" value="InterPro"/>
</dbReference>
<dbReference type="InterPro" id="IPR018506">
    <property type="entry name" value="Cyt_B5_heme-BS"/>
</dbReference>
<feature type="region of interest" description="Disordered" evidence="9">
    <location>
        <begin position="1378"/>
        <end position="1409"/>
    </location>
</feature>
<keyword evidence="4 8" id="KW-0479">Metal-binding</keyword>
<feature type="compositionally biased region" description="Acidic residues" evidence="9">
    <location>
        <begin position="1472"/>
        <end position="1482"/>
    </location>
</feature>
<dbReference type="InterPro" id="IPR010255">
    <property type="entry name" value="Haem_peroxidase_sf"/>
</dbReference>
<dbReference type="Proteomes" id="UP001212152">
    <property type="component" value="Unassembled WGS sequence"/>
</dbReference>
<reference evidence="14" key="1">
    <citation type="submission" date="2020-05" db="EMBL/GenBank/DDBJ databases">
        <title>Phylogenomic resolution of chytrid fungi.</title>
        <authorList>
            <person name="Stajich J.E."/>
            <person name="Amses K."/>
            <person name="Simmons R."/>
            <person name="Seto K."/>
            <person name="Myers J."/>
            <person name="Bonds A."/>
            <person name="Quandt C.A."/>
            <person name="Barry K."/>
            <person name="Liu P."/>
            <person name="Grigoriev I."/>
            <person name="Longcore J.E."/>
            <person name="James T.Y."/>
        </authorList>
    </citation>
    <scope>NUCLEOTIDE SEQUENCE</scope>
    <source>
        <strain evidence="14">JEL0379</strain>
    </source>
</reference>
<dbReference type="InterPro" id="IPR001199">
    <property type="entry name" value="Cyt_B5-like_heme/steroid-bd"/>
</dbReference>
<keyword evidence="10" id="KW-1133">Transmembrane helix</keyword>
<feature type="domain" description="DOMON" evidence="13">
    <location>
        <begin position="613"/>
        <end position="731"/>
    </location>
</feature>
<dbReference type="GO" id="GO:0046872">
    <property type="term" value="F:metal ion binding"/>
    <property type="evidence" value="ECO:0007669"/>
    <property type="project" value="UniProtKB-KW"/>
</dbReference>
<dbReference type="Gene3D" id="3.40.50.80">
    <property type="entry name" value="Nucleotide-binding domain of ferredoxin-NADP reductase (FNR) module"/>
    <property type="match status" value="1"/>
</dbReference>
<feature type="signal peptide" evidence="11">
    <location>
        <begin position="1"/>
        <end position="23"/>
    </location>
</feature>
<evidence type="ECO:0000313" key="15">
    <source>
        <dbReference type="Proteomes" id="UP001212152"/>
    </source>
</evidence>
<evidence type="ECO:0000256" key="10">
    <source>
        <dbReference type="SAM" id="Phobius"/>
    </source>
</evidence>
<dbReference type="Pfam" id="PF03098">
    <property type="entry name" value="An_peroxidase"/>
    <property type="match status" value="1"/>
</dbReference>
<gene>
    <name evidence="14" type="ORF">HDU87_000942</name>
</gene>
<feature type="transmembrane region" description="Helical" evidence="10">
    <location>
        <begin position="903"/>
        <end position="925"/>
    </location>
</feature>
<dbReference type="PANTHER" id="PTHR11475:SF4">
    <property type="entry name" value="CHORION PEROXIDASE"/>
    <property type="match status" value="1"/>
</dbReference>